<sequence>MEIYIFINIIFAVVWSECPKSRIVSVEQHDANYFAIVQFPFTTNKSNIEITEKSNIMYESLKWTLYLLNSKIDKYNNITYSDYYIPGIKLGIIKMNTHGNITEIKKNNLEISENNKNECQILDKTKIMDIEISNYIEIDDVNYILDTIEYIKNNKDKFFIKLINMDNIDNITIKLDIENLKLAISLNNIGYLIKNQKDETPILFIGEKKALINMLNILSNIFNIIGGSHGIKNDEELIKKYKIIHIPLTLNYDINTNTKIPLKTLKQLEIDSNSYSNLMKIKYNYDILTIFPLIKSFPSFNKNWNLNYMNLVMNPSKNLIDTILKESEYLFNFDNVNLKIFTNYTNLSTHDKFKFKMLVYKYCILPNCKVESNIMIERAISSLMTLSKALLFAYQDLCINKIIHDNAPLISYLDQIFDKYSINKERIEIGNDLNLMNLFDFDFAYEKISNIYQCNQKLNMQTFLFHKYISQMHFSFGTYERVYYSNFFTSAVISSNQKFKFPNYNNHRFKYMKFNLYFYSMLEEYFNQKISNHTHKLIINHLNKRFKEYQYDKKESVDNVIKFNDTFFNYQLKIFLKYFYSLQIYVENLQNQFFTFWFGIIHYSFNYSSDINLVQNFTSLDYDFEKIGLANYQLKLKLINEEKMDIFTNYYEYINKGYLNEICMEEWKRCEIIENLKSLLNHVTENFVIMYGDYYIPIILENEITKSKKSFYQNEFKNLSSFLNESPITYKNFDNINEKIDRELGIFPVSIIGELYEKLINYNWIFKNKGQNKTIGLIVFMLDKSEIEIVLNMYNNYLNSIKEKKVFSRKWLFVTRNMYNMNLSEINLEIYEQKNIELQVYDIFSGSFVNYVPFEPPELKNDDFDYISKWYTRFTTILTKFKETGSIYISQYQHNVEMSMFDDVSSFSCEWLKNSIFKNLTQDLNVCILDNINTSINKINCNIQHVATFEKSNFHQNLIDILSKYQSCHSLNLTILYILPQLNASINFSMSSFNFTKYTNHSVKLIHFVYKTKYSQLQYILNIFNKLSQLKNDQLNGNRFNSTEQTLNNQQYKNFSIDNLNYRKYIHLNLHNWNFNNWVYKYISNVDTLYFQMFTDNFNVEYLYYIFSENSTDLNKSNGSINVPHLNSSKYRDLNTFNFQNFHLYITNYNKSSIISREVYIIMAIIDSLLTLRLYELFFSIK</sequence>
<dbReference type="Proteomes" id="UP000078046">
    <property type="component" value="Unassembled WGS sequence"/>
</dbReference>
<dbReference type="EMBL" id="LWCA01000626">
    <property type="protein sequence ID" value="OAF67578.1"/>
    <property type="molecule type" value="Genomic_DNA"/>
</dbReference>
<dbReference type="AlphaFoldDB" id="A0A177AZY2"/>
<keyword evidence="3" id="KW-1185">Reference proteome</keyword>
<comment type="caution">
    <text evidence="2">The sequence shown here is derived from an EMBL/GenBank/DDBJ whole genome shotgun (WGS) entry which is preliminary data.</text>
</comment>
<gene>
    <name evidence="2" type="ORF">A3Q56_04711</name>
</gene>
<proteinExistence type="predicted"/>
<feature type="chain" id="PRO_5008056756" evidence="1">
    <location>
        <begin position="17"/>
        <end position="1182"/>
    </location>
</feature>
<evidence type="ECO:0000313" key="2">
    <source>
        <dbReference type="EMBL" id="OAF67578.1"/>
    </source>
</evidence>
<reference evidence="2 3" key="1">
    <citation type="submission" date="2016-04" db="EMBL/GenBank/DDBJ databases">
        <title>The genome of Intoshia linei affirms orthonectids as highly simplified spiralians.</title>
        <authorList>
            <person name="Mikhailov K.V."/>
            <person name="Slusarev G.S."/>
            <person name="Nikitin M.A."/>
            <person name="Logacheva M.D."/>
            <person name="Penin A."/>
            <person name="Aleoshin V."/>
            <person name="Panchin Y.V."/>
        </authorList>
    </citation>
    <scope>NUCLEOTIDE SEQUENCE [LARGE SCALE GENOMIC DNA]</scope>
    <source>
        <strain evidence="2">Intl2013</strain>
        <tissue evidence="2">Whole animal</tissue>
    </source>
</reference>
<accession>A0A177AZY2</accession>
<evidence type="ECO:0000256" key="1">
    <source>
        <dbReference type="SAM" id="SignalP"/>
    </source>
</evidence>
<protein>
    <submittedName>
        <fullName evidence="2">Uncharacterized protein</fullName>
    </submittedName>
</protein>
<organism evidence="2 3">
    <name type="scientific">Intoshia linei</name>
    <dbReference type="NCBI Taxonomy" id="1819745"/>
    <lineage>
        <taxon>Eukaryota</taxon>
        <taxon>Metazoa</taxon>
        <taxon>Spiralia</taxon>
        <taxon>Lophotrochozoa</taxon>
        <taxon>Mesozoa</taxon>
        <taxon>Orthonectida</taxon>
        <taxon>Rhopaluridae</taxon>
        <taxon>Intoshia</taxon>
    </lineage>
</organism>
<feature type="signal peptide" evidence="1">
    <location>
        <begin position="1"/>
        <end position="16"/>
    </location>
</feature>
<name>A0A177AZY2_9BILA</name>
<evidence type="ECO:0000313" key="3">
    <source>
        <dbReference type="Proteomes" id="UP000078046"/>
    </source>
</evidence>
<keyword evidence="1" id="KW-0732">Signal</keyword>